<dbReference type="InterPro" id="IPR043502">
    <property type="entry name" value="DNA/RNA_pol_sf"/>
</dbReference>
<dbReference type="AlphaFoldDB" id="A0AAV3RY67"/>
<organism evidence="1 2">
    <name type="scientific">Lithospermum erythrorhizon</name>
    <name type="common">Purple gromwell</name>
    <name type="synonym">Lithospermum officinale var. erythrorhizon</name>
    <dbReference type="NCBI Taxonomy" id="34254"/>
    <lineage>
        <taxon>Eukaryota</taxon>
        <taxon>Viridiplantae</taxon>
        <taxon>Streptophyta</taxon>
        <taxon>Embryophyta</taxon>
        <taxon>Tracheophyta</taxon>
        <taxon>Spermatophyta</taxon>
        <taxon>Magnoliopsida</taxon>
        <taxon>eudicotyledons</taxon>
        <taxon>Gunneridae</taxon>
        <taxon>Pentapetalae</taxon>
        <taxon>asterids</taxon>
        <taxon>lamiids</taxon>
        <taxon>Boraginales</taxon>
        <taxon>Boraginaceae</taxon>
        <taxon>Boraginoideae</taxon>
        <taxon>Lithospermeae</taxon>
        <taxon>Lithospermum</taxon>
    </lineage>
</organism>
<dbReference type="EMBL" id="BAABME010012672">
    <property type="protein sequence ID" value="GAA0185389.1"/>
    <property type="molecule type" value="Genomic_DNA"/>
</dbReference>
<reference evidence="1 2" key="1">
    <citation type="submission" date="2024-01" db="EMBL/GenBank/DDBJ databases">
        <title>The complete chloroplast genome sequence of Lithospermum erythrorhizon: insights into the phylogenetic relationship among Boraginaceae species and the maternal lineages of purple gromwells.</title>
        <authorList>
            <person name="Okada T."/>
            <person name="Watanabe K."/>
        </authorList>
    </citation>
    <scope>NUCLEOTIDE SEQUENCE [LARGE SCALE GENOMIC DNA]</scope>
</reference>
<accession>A0AAV3RY67</accession>
<name>A0AAV3RY67_LITER</name>
<dbReference type="Proteomes" id="UP001454036">
    <property type="component" value="Unassembled WGS sequence"/>
</dbReference>
<evidence type="ECO:0008006" key="3">
    <source>
        <dbReference type="Google" id="ProtNLM"/>
    </source>
</evidence>
<gene>
    <name evidence="1" type="ORF">LIER_32677</name>
</gene>
<dbReference type="InterPro" id="IPR043128">
    <property type="entry name" value="Rev_trsase/Diguanyl_cyclase"/>
</dbReference>
<evidence type="ECO:0000313" key="2">
    <source>
        <dbReference type="Proteomes" id="UP001454036"/>
    </source>
</evidence>
<proteinExistence type="predicted"/>
<protein>
    <recommendedName>
        <fullName evidence="3">Reverse transcriptase domain-containing protein</fullName>
    </recommendedName>
</protein>
<dbReference type="Gene3D" id="3.30.70.270">
    <property type="match status" value="1"/>
</dbReference>
<keyword evidence="2" id="KW-1185">Reference proteome</keyword>
<evidence type="ECO:0000313" key="1">
    <source>
        <dbReference type="EMBL" id="GAA0185389.1"/>
    </source>
</evidence>
<comment type="caution">
    <text evidence="1">The sequence shown here is derived from an EMBL/GenBank/DDBJ whole genome shotgun (WGS) entry which is preliminary data.</text>
</comment>
<sequence length="225" mass="25019">MQIKSREAAGHEASLWESLENLRNYNLRLNPDKCVFGVTLGKFLGYVISQRGVELNPNKIEAVQARQSPQTQKEAELNHNSCSYWRGPLLGCPAALSGHFGVSTKQCPHPGRMEGAAAGVLWAPSGEDDETNFMANAGTYTDWPKTWILAEFMAKDTCGLVGEAESEALVNRLSLGKCFRVRDHHIHIHQAHRNQAHQGRTTMDSQRAIGNLVKHESPLFVFPLF</sequence>
<dbReference type="SUPFAM" id="SSF56672">
    <property type="entry name" value="DNA/RNA polymerases"/>
    <property type="match status" value="1"/>
</dbReference>